<dbReference type="EMBL" id="ML987192">
    <property type="protein sequence ID" value="KAF2251776.1"/>
    <property type="molecule type" value="Genomic_DNA"/>
</dbReference>
<sequence>MKSASTLLLAGAAAAYEYGYTSSSEVGYTTITPGGSYAPVTVTSQYQPIPTYDSEHSSYSSYLYVSTIITDADGNQCTITKTEEPVTVAHYKSTITHTTVATDYGYAVPTGYYPSGRKNATSTPVYRTKSWEELYEKIDKVPYKELGPSALPNYPGSGLCGSECYGEEDTKYQPVEVSEYSNGKWSTYRETHTYGAPKPSVKTYDTPGTYTVPEYDMTVHKSTTVPAEATYTAPPGKTVTYGGSTTDVAHPTTITAAYGAYETHGTKTKTVIKYVTITATKPGKYTIAKPTTTHYETERECHYPTAQVYPPGVYHHSKETVTITKSHEAYTCSYHKTSTYPSPSSTPSVTKDSYPTTTSSHDTYPTETSSTKGDEYPTPSSTTPYGPDPSSDYEEPAESYGTPSAGYVKRGGMLERRKAEAPAKKAAPVGKRVILV</sequence>
<feature type="compositionally biased region" description="Polar residues" evidence="1">
    <location>
        <begin position="349"/>
        <end position="371"/>
    </location>
</feature>
<dbReference type="GeneID" id="54581679"/>
<reference evidence="2" key="1">
    <citation type="journal article" date="2020" name="Stud. Mycol.">
        <title>101 Dothideomycetes genomes: a test case for predicting lifestyles and emergence of pathogens.</title>
        <authorList>
            <person name="Haridas S."/>
            <person name="Albert R."/>
            <person name="Binder M."/>
            <person name="Bloem J."/>
            <person name="Labutti K."/>
            <person name="Salamov A."/>
            <person name="Andreopoulos B."/>
            <person name="Baker S."/>
            <person name="Barry K."/>
            <person name="Bills G."/>
            <person name="Bluhm B."/>
            <person name="Cannon C."/>
            <person name="Castanera R."/>
            <person name="Culley D."/>
            <person name="Daum C."/>
            <person name="Ezra D."/>
            <person name="Gonzalez J."/>
            <person name="Henrissat B."/>
            <person name="Kuo A."/>
            <person name="Liang C."/>
            <person name="Lipzen A."/>
            <person name="Lutzoni F."/>
            <person name="Magnuson J."/>
            <person name="Mondo S."/>
            <person name="Nolan M."/>
            <person name="Ohm R."/>
            <person name="Pangilinan J."/>
            <person name="Park H.-J."/>
            <person name="Ramirez L."/>
            <person name="Alfaro M."/>
            <person name="Sun H."/>
            <person name="Tritt A."/>
            <person name="Yoshinaga Y."/>
            <person name="Zwiers L.-H."/>
            <person name="Turgeon B."/>
            <person name="Goodwin S."/>
            <person name="Spatafora J."/>
            <person name="Crous P."/>
            <person name="Grigoriev I."/>
        </authorList>
    </citation>
    <scope>NUCLEOTIDE SEQUENCE</scope>
    <source>
        <strain evidence="2">CBS 122368</strain>
    </source>
</reference>
<dbReference type="OrthoDB" id="4158477at2759"/>
<feature type="compositionally biased region" description="Low complexity" evidence="1">
    <location>
        <begin position="337"/>
        <end position="348"/>
    </location>
</feature>
<accession>A0A6A6IN08</accession>
<organism evidence="2 3">
    <name type="scientific">Trematosphaeria pertusa</name>
    <dbReference type="NCBI Taxonomy" id="390896"/>
    <lineage>
        <taxon>Eukaryota</taxon>
        <taxon>Fungi</taxon>
        <taxon>Dikarya</taxon>
        <taxon>Ascomycota</taxon>
        <taxon>Pezizomycotina</taxon>
        <taxon>Dothideomycetes</taxon>
        <taxon>Pleosporomycetidae</taxon>
        <taxon>Pleosporales</taxon>
        <taxon>Massarineae</taxon>
        <taxon>Trematosphaeriaceae</taxon>
        <taxon>Trematosphaeria</taxon>
    </lineage>
</organism>
<feature type="compositionally biased region" description="Low complexity" evidence="1">
    <location>
        <begin position="376"/>
        <end position="390"/>
    </location>
</feature>
<gene>
    <name evidence="2" type="ORF">BU26DRAFT_516531</name>
</gene>
<evidence type="ECO:0000313" key="3">
    <source>
        <dbReference type="Proteomes" id="UP000800094"/>
    </source>
</evidence>
<dbReference type="AlphaFoldDB" id="A0A6A6IN08"/>
<feature type="region of interest" description="Disordered" evidence="1">
    <location>
        <begin position="337"/>
        <end position="409"/>
    </location>
</feature>
<feature type="region of interest" description="Disordered" evidence="1">
    <location>
        <begin position="417"/>
        <end position="436"/>
    </location>
</feature>
<proteinExistence type="predicted"/>
<keyword evidence="3" id="KW-1185">Reference proteome</keyword>
<evidence type="ECO:0000313" key="2">
    <source>
        <dbReference type="EMBL" id="KAF2251776.1"/>
    </source>
</evidence>
<evidence type="ECO:0000256" key="1">
    <source>
        <dbReference type="SAM" id="MobiDB-lite"/>
    </source>
</evidence>
<name>A0A6A6IN08_9PLEO</name>
<protein>
    <submittedName>
        <fullName evidence="2">Uncharacterized protein</fullName>
    </submittedName>
</protein>
<dbReference type="Proteomes" id="UP000800094">
    <property type="component" value="Unassembled WGS sequence"/>
</dbReference>
<dbReference type="RefSeq" id="XP_033686780.1">
    <property type="nucleotide sequence ID" value="XM_033828349.1"/>
</dbReference>